<feature type="transmembrane region" description="Helical" evidence="10">
    <location>
        <begin position="70"/>
        <end position="90"/>
    </location>
</feature>
<evidence type="ECO:0000256" key="8">
    <source>
        <dbReference type="ARBA" id="ARBA00023143"/>
    </source>
</evidence>
<evidence type="ECO:0000256" key="3">
    <source>
        <dbReference type="ARBA" id="ARBA00021717"/>
    </source>
</evidence>
<dbReference type="EMBL" id="QJJM01000003">
    <property type="protein sequence ID" value="PXW78093.1"/>
    <property type="molecule type" value="Genomic_DNA"/>
</dbReference>
<evidence type="ECO:0000313" key="12">
    <source>
        <dbReference type="Proteomes" id="UP000248014"/>
    </source>
</evidence>
<name>A0A2V3V8K0_9SPHN</name>
<feature type="transmembrane region" description="Helical" evidence="10">
    <location>
        <begin position="215"/>
        <end position="239"/>
    </location>
</feature>
<proteinExistence type="inferred from homology"/>
<dbReference type="GO" id="GO:0009425">
    <property type="term" value="C:bacterial-type flagellum basal body"/>
    <property type="evidence" value="ECO:0007669"/>
    <property type="project" value="UniProtKB-SubCell"/>
</dbReference>
<evidence type="ECO:0000256" key="6">
    <source>
        <dbReference type="ARBA" id="ARBA00022989"/>
    </source>
</evidence>
<reference evidence="11 12" key="1">
    <citation type="submission" date="2018-05" db="EMBL/GenBank/DDBJ databases">
        <title>Genomic Encyclopedia of Type Strains, Phase IV (KMG-IV): sequencing the most valuable type-strain genomes for metagenomic binning, comparative biology and taxonomic classification.</title>
        <authorList>
            <person name="Goeker M."/>
        </authorList>
    </citation>
    <scope>NUCLEOTIDE SEQUENCE [LARGE SCALE GENOMIC DNA]</scope>
    <source>
        <strain evidence="11 12">DSM 3183</strain>
    </source>
</reference>
<evidence type="ECO:0000256" key="10">
    <source>
        <dbReference type="RuleBase" id="RU362071"/>
    </source>
</evidence>
<sequence>MIAPGFASVEAQLWIWIMAMIRPGAALMAAPVFGATAVPLQVRIILSAMIGIAATNSVQIDLPDSTLVSYAGLLFIIGEVVCGVAIGFALQIGYSAAFVAGELISNAMGLGFASMADPQSGQSSPVIGSFLSIIAVLLLLAMDGHLMLIAIIVHSYEALPPGAAWLSPRLIMDLVEFGGSLFSMGLVIALPVGAALIIVQLVMAMLARSAPQLNLFSVGIPVAVLAGIILLAMAAPVLADGVMRAMEAGIEQSEIMAGEG</sequence>
<dbReference type="InterPro" id="IPR002010">
    <property type="entry name" value="T3SS_IM_R"/>
</dbReference>
<dbReference type="PRINTS" id="PR00953">
    <property type="entry name" value="TYPE3IMRPROT"/>
</dbReference>
<comment type="subcellular location">
    <subcellularLocation>
        <location evidence="10">Cell membrane</location>
        <topology evidence="10">Multi-pass membrane protein</topology>
    </subcellularLocation>
    <subcellularLocation>
        <location evidence="10">Bacterial flagellum basal body</location>
    </subcellularLocation>
</comment>
<dbReference type="NCBIfam" id="TIGR01400">
    <property type="entry name" value="fliR"/>
    <property type="match status" value="1"/>
</dbReference>
<gene>
    <name evidence="11" type="ORF">C7451_103201</name>
</gene>
<dbReference type="PANTHER" id="PTHR30065:SF8">
    <property type="entry name" value="FLAGELLAR BIOSYNTHETIC PROTEIN FLIR"/>
    <property type="match status" value="1"/>
</dbReference>
<dbReference type="OrthoDB" id="9797790at2"/>
<dbReference type="InterPro" id="IPR006303">
    <property type="entry name" value="FliR"/>
</dbReference>
<dbReference type="RefSeq" id="WP_110297893.1">
    <property type="nucleotide sequence ID" value="NZ_QJJM01000003.1"/>
</dbReference>
<dbReference type="PANTHER" id="PTHR30065">
    <property type="entry name" value="FLAGELLAR BIOSYNTHETIC PROTEIN FLIR"/>
    <property type="match status" value="1"/>
</dbReference>
<evidence type="ECO:0000256" key="5">
    <source>
        <dbReference type="ARBA" id="ARBA00022692"/>
    </source>
</evidence>
<dbReference type="GO" id="GO:0005886">
    <property type="term" value="C:plasma membrane"/>
    <property type="evidence" value="ECO:0007669"/>
    <property type="project" value="UniProtKB-SubCell"/>
</dbReference>
<keyword evidence="11" id="KW-0969">Cilium</keyword>
<evidence type="ECO:0000256" key="1">
    <source>
        <dbReference type="ARBA" id="ARBA00002578"/>
    </source>
</evidence>
<keyword evidence="4 10" id="KW-1003">Cell membrane</keyword>
<feature type="transmembrane region" description="Helical" evidence="10">
    <location>
        <begin position="13"/>
        <end position="33"/>
    </location>
</feature>
<keyword evidence="7 10" id="KW-0472">Membrane</keyword>
<comment type="caution">
    <text evidence="11">The sequence shown here is derived from an EMBL/GenBank/DDBJ whole genome shotgun (WGS) entry which is preliminary data.</text>
</comment>
<comment type="function">
    <text evidence="1 10">Role in flagellar biosynthesis.</text>
</comment>
<dbReference type="GO" id="GO:0006605">
    <property type="term" value="P:protein targeting"/>
    <property type="evidence" value="ECO:0007669"/>
    <property type="project" value="UniProtKB-UniRule"/>
</dbReference>
<feature type="transmembrane region" description="Helical" evidence="10">
    <location>
        <begin position="40"/>
        <end position="58"/>
    </location>
</feature>
<dbReference type="Pfam" id="PF01311">
    <property type="entry name" value="Bac_export_1"/>
    <property type="match status" value="1"/>
</dbReference>
<keyword evidence="6 10" id="KW-1133">Transmembrane helix</keyword>
<comment type="similarity">
    <text evidence="2 10">Belongs to the FliR/MopE/SpaR family.</text>
</comment>
<keyword evidence="11" id="KW-0282">Flagellum</keyword>
<evidence type="ECO:0000256" key="9">
    <source>
        <dbReference type="NCBIfam" id="TIGR01400"/>
    </source>
</evidence>
<accession>A0A2V3V8K0</accession>
<feature type="transmembrane region" description="Helical" evidence="10">
    <location>
        <begin position="127"/>
        <end position="153"/>
    </location>
</feature>
<protein>
    <recommendedName>
        <fullName evidence="3 9">Flagellar biosynthetic protein FliR</fullName>
    </recommendedName>
</protein>
<evidence type="ECO:0000313" key="11">
    <source>
        <dbReference type="EMBL" id="PXW78093.1"/>
    </source>
</evidence>
<dbReference type="AlphaFoldDB" id="A0A2V3V8K0"/>
<dbReference type="Proteomes" id="UP000248014">
    <property type="component" value="Unassembled WGS sequence"/>
</dbReference>
<dbReference type="GO" id="GO:0044780">
    <property type="term" value="P:bacterial-type flagellum assembly"/>
    <property type="evidence" value="ECO:0007669"/>
    <property type="project" value="UniProtKB-UniRule"/>
</dbReference>
<keyword evidence="12" id="KW-1185">Reference proteome</keyword>
<keyword evidence="8 10" id="KW-0975">Bacterial flagellum</keyword>
<evidence type="ECO:0000256" key="2">
    <source>
        <dbReference type="ARBA" id="ARBA00009772"/>
    </source>
</evidence>
<keyword evidence="11" id="KW-0966">Cell projection</keyword>
<evidence type="ECO:0000256" key="4">
    <source>
        <dbReference type="ARBA" id="ARBA00022475"/>
    </source>
</evidence>
<evidence type="ECO:0000256" key="7">
    <source>
        <dbReference type="ARBA" id="ARBA00023136"/>
    </source>
</evidence>
<feature type="transmembrane region" description="Helical" evidence="10">
    <location>
        <begin position="174"/>
        <end position="203"/>
    </location>
</feature>
<feature type="transmembrane region" description="Helical" evidence="10">
    <location>
        <begin position="97"/>
        <end position="115"/>
    </location>
</feature>
<keyword evidence="5 10" id="KW-0812">Transmembrane</keyword>
<organism evidence="11 12">
    <name type="scientific">Blastomonas natatoria</name>
    <dbReference type="NCBI Taxonomy" id="34015"/>
    <lineage>
        <taxon>Bacteria</taxon>
        <taxon>Pseudomonadati</taxon>
        <taxon>Pseudomonadota</taxon>
        <taxon>Alphaproteobacteria</taxon>
        <taxon>Sphingomonadales</taxon>
        <taxon>Sphingomonadaceae</taxon>
        <taxon>Blastomonas</taxon>
    </lineage>
</organism>